<dbReference type="InterPro" id="IPR029058">
    <property type="entry name" value="AB_hydrolase_fold"/>
</dbReference>
<dbReference type="Gene3D" id="3.40.50.1820">
    <property type="entry name" value="alpha/beta hydrolase"/>
    <property type="match status" value="1"/>
</dbReference>
<keyword evidence="2" id="KW-0378">Hydrolase</keyword>
<dbReference type="Pfam" id="PF00756">
    <property type="entry name" value="Esterase"/>
    <property type="match status" value="1"/>
</dbReference>
<dbReference type="AlphaFoldDB" id="A0A8T7LW38"/>
<dbReference type="PANTHER" id="PTHR48098:SF3">
    <property type="entry name" value="IRON(III) ENTEROBACTIN ESTERASE"/>
    <property type="match status" value="1"/>
</dbReference>
<name>A0A8T7LW38_9CHLR</name>
<evidence type="ECO:0000313" key="2">
    <source>
        <dbReference type="EMBL" id="WJW66284.1"/>
    </source>
</evidence>
<dbReference type="InterPro" id="IPR050583">
    <property type="entry name" value="Mycobacterial_A85_antigen"/>
</dbReference>
<dbReference type="Proteomes" id="UP000521676">
    <property type="component" value="Unassembled WGS sequence"/>
</dbReference>
<reference evidence="1 3" key="1">
    <citation type="submission" date="2020-06" db="EMBL/GenBank/DDBJ databases">
        <title>Anoxygenic phototrophic Chloroflexota member uses a Type I reaction center.</title>
        <authorList>
            <person name="Tsuji J.M."/>
            <person name="Shaw N.A."/>
            <person name="Nagashima S."/>
            <person name="Venkiteswaran J."/>
            <person name="Schiff S.L."/>
            <person name="Hanada S."/>
            <person name="Tank M."/>
            <person name="Neufeld J.D."/>
        </authorList>
    </citation>
    <scope>NUCLEOTIDE SEQUENCE [LARGE SCALE GENOMIC DNA]</scope>
    <source>
        <strain evidence="1">L227-S17</strain>
    </source>
</reference>
<evidence type="ECO:0000313" key="3">
    <source>
        <dbReference type="Proteomes" id="UP000521676"/>
    </source>
</evidence>
<dbReference type="GO" id="GO:0016787">
    <property type="term" value="F:hydrolase activity"/>
    <property type="evidence" value="ECO:0007669"/>
    <property type="project" value="UniProtKB-KW"/>
</dbReference>
<dbReference type="InterPro" id="IPR000801">
    <property type="entry name" value="Esterase-like"/>
</dbReference>
<dbReference type="RefSeq" id="WP_341468168.1">
    <property type="nucleotide sequence ID" value="NZ_CP128399.1"/>
</dbReference>
<dbReference type="SUPFAM" id="SSF53474">
    <property type="entry name" value="alpha/beta-Hydrolases"/>
    <property type="match status" value="1"/>
</dbReference>
<dbReference type="Proteomes" id="UP001431572">
    <property type="component" value="Chromosome 1"/>
</dbReference>
<accession>A0A8T7LW38</accession>
<gene>
    <name evidence="1" type="ORF">HXX08_00790</name>
    <name evidence="2" type="ORF">OZ401_002077</name>
</gene>
<protein>
    <submittedName>
        <fullName evidence="2">Alpha/beta hydrolase-fold protein</fullName>
    </submittedName>
    <submittedName>
        <fullName evidence="1">Esterase family protein</fullName>
    </submittedName>
</protein>
<dbReference type="EMBL" id="CP128399">
    <property type="protein sequence ID" value="WJW66284.1"/>
    <property type="molecule type" value="Genomic_DNA"/>
</dbReference>
<evidence type="ECO:0000313" key="4">
    <source>
        <dbReference type="Proteomes" id="UP001431572"/>
    </source>
</evidence>
<evidence type="ECO:0000313" key="1">
    <source>
        <dbReference type="EMBL" id="NWJ44392.1"/>
    </source>
</evidence>
<dbReference type="EMBL" id="JACATZ010000001">
    <property type="protein sequence ID" value="NWJ44392.1"/>
    <property type="molecule type" value="Genomic_DNA"/>
</dbReference>
<dbReference type="PANTHER" id="PTHR48098">
    <property type="entry name" value="ENTEROCHELIN ESTERASE-RELATED"/>
    <property type="match status" value="1"/>
</dbReference>
<keyword evidence="4" id="KW-1185">Reference proteome</keyword>
<organism evidence="1 3">
    <name type="scientific">Candidatus Chlorohelix allophototropha</name>
    <dbReference type="NCBI Taxonomy" id="3003348"/>
    <lineage>
        <taxon>Bacteria</taxon>
        <taxon>Bacillati</taxon>
        <taxon>Chloroflexota</taxon>
        <taxon>Chloroflexia</taxon>
        <taxon>Candidatus Chloroheliales</taxon>
        <taxon>Candidatus Chloroheliaceae</taxon>
        <taxon>Candidatus Chlorohelix</taxon>
    </lineage>
</organism>
<sequence length="237" mass="27795">MNREYHQWYSSSLGRRMELLVFGHAGAPVIVFPTSMGRFYQYEDSEMVEVLRDRLDNGWLQLYCIDSVDNESWYNNQVSPSERISRHLAYDRYVTEEVLPFIRNKNQNDFIMTTGCSFGAFQSINYGFRHPEVIRKIVAQSGRYNVHTYLDGFVNNDVYYNVPVDYIGGLGEGDFANKLRRQEIILIAGEWDVPVCLYETRQLAGILELKGIPHRLDIWGGYDHDWPAWRAQIRKYL</sequence>
<proteinExistence type="predicted"/>
<reference evidence="2" key="2">
    <citation type="journal article" date="2024" name="Nature">
        <title>Anoxygenic phototroph of the Chloroflexota uses a type I reaction centre.</title>
        <authorList>
            <person name="Tsuji J.M."/>
            <person name="Shaw N.A."/>
            <person name="Nagashima S."/>
            <person name="Venkiteswaran J.J."/>
            <person name="Schiff S.L."/>
            <person name="Watanabe T."/>
            <person name="Fukui M."/>
            <person name="Hanada S."/>
            <person name="Tank M."/>
            <person name="Neufeld J.D."/>
        </authorList>
    </citation>
    <scope>NUCLEOTIDE SEQUENCE</scope>
    <source>
        <strain evidence="2">L227-S17</strain>
    </source>
</reference>